<proteinExistence type="inferred from homology"/>
<dbReference type="PROSITE" id="PS51339">
    <property type="entry name" value="PPASE_MYOTUBULARIN"/>
    <property type="match status" value="1"/>
</dbReference>
<evidence type="ECO:0000256" key="9">
    <source>
        <dbReference type="ARBA" id="ARBA00023136"/>
    </source>
</evidence>
<evidence type="ECO:0000256" key="10">
    <source>
        <dbReference type="ARBA" id="ARBA00032571"/>
    </source>
</evidence>
<reference evidence="17" key="1">
    <citation type="submission" date="2021-01" db="UniProtKB">
        <authorList>
            <consortium name="EnsemblMetazoa"/>
        </authorList>
    </citation>
    <scope>IDENTIFICATION</scope>
</reference>
<dbReference type="SMART" id="SM00404">
    <property type="entry name" value="PTPc_motif"/>
    <property type="match status" value="1"/>
</dbReference>
<feature type="domain" description="FYVE-type" evidence="15">
    <location>
        <begin position="866"/>
        <end position="926"/>
    </location>
</feature>
<evidence type="ECO:0000256" key="13">
    <source>
        <dbReference type="PROSITE-ProRule" id="PRU00091"/>
    </source>
</evidence>
<dbReference type="Proteomes" id="UP000594262">
    <property type="component" value="Unplaced"/>
</dbReference>
<dbReference type="InterPro" id="IPR017455">
    <property type="entry name" value="Znf_FYVE-rel"/>
</dbReference>
<evidence type="ECO:0000256" key="3">
    <source>
        <dbReference type="ARBA" id="ARBA00012903"/>
    </source>
</evidence>
<dbReference type="InterPro" id="IPR010569">
    <property type="entry name" value="Myotubularin-like_Pase_dom"/>
</dbReference>
<dbReference type="SUPFAM" id="SSF57903">
    <property type="entry name" value="FYVE/PHD zinc finger"/>
    <property type="match status" value="1"/>
</dbReference>
<feature type="domain" description="C2" evidence="14">
    <location>
        <begin position="31"/>
        <end position="175"/>
    </location>
</feature>
<dbReference type="InterPro" id="IPR035892">
    <property type="entry name" value="C2_domain_sf"/>
</dbReference>
<dbReference type="GeneID" id="136816068"/>
<keyword evidence="8" id="KW-0443">Lipid metabolism</keyword>
<name>A0A7M5X8X0_9CNID</name>
<dbReference type="InterPro" id="IPR003595">
    <property type="entry name" value="Tyr_Pase_cat"/>
</dbReference>
<dbReference type="GO" id="GO:0005737">
    <property type="term" value="C:cytoplasm"/>
    <property type="evidence" value="ECO:0007669"/>
    <property type="project" value="TreeGrafter"/>
</dbReference>
<feature type="binding site" evidence="12">
    <location>
        <begin position="668"/>
        <end position="674"/>
    </location>
    <ligand>
        <name>substrate</name>
    </ligand>
</feature>
<keyword evidence="18" id="KW-1185">Reference proteome</keyword>
<comment type="subcellular location">
    <subcellularLocation>
        <location evidence="1">Membrane</location>
    </subcellularLocation>
</comment>
<dbReference type="Pfam" id="PF06602">
    <property type="entry name" value="Myotub-related"/>
    <property type="match status" value="1"/>
</dbReference>
<accession>A0A7M5X8X0</accession>
<dbReference type="OrthoDB" id="271628at2759"/>
<evidence type="ECO:0000256" key="12">
    <source>
        <dbReference type="PIRSR" id="PIRSR630564-2"/>
    </source>
</evidence>
<feature type="active site" description="Phosphocysteine intermediate" evidence="11">
    <location>
        <position position="668"/>
    </location>
</feature>
<dbReference type="Pfam" id="PF01363">
    <property type="entry name" value="FYVE"/>
    <property type="match status" value="1"/>
</dbReference>
<dbReference type="GO" id="GO:0016020">
    <property type="term" value="C:membrane"/>
    <property type="evidence" value="ECO:0007669"/>
    <property type="project" value="UniProtKB-SubCell"/>
</dbReference>
<dbReference type="Pfam" id="PF00168">
    <property type="entry name" value="C2"/>
    <property type="match status" value="2"/>
</dbReference>
<evidence type="ECO:0000256" key="1">
    <source>
        <dbReference type="ARBA" id="ARBA00004370"/>
    </source>
</evidence>
<evidence type="ECO:0000256" key="11">
    <source>
        <dbReference type="PIRSR" id="PIRSR630564-1"/>
    </source>
</evidence>
<dbReference type="InterPro" id="IPR013083">
    <property type="entry name" value="Znf_RING/FYVE/PHD"/>
</dbReference>
<dbReference type="InterPro" id="IPR000008">
    <property type="entry name" value="C2_dom"/>
</dbReference>
<organism evidence="17 18">
    <name type="scientific">Clytia hemisphaerica</name>
    <dbReference type="NCBI Taxonomy" id="252671"/>
    <lineage>
        <taxon>Eukaryota</taxon>
        <taxon>Metazoa</taxon>
        <taxon>Cnidaria</taxon>
        <taxon>Hydrozoa</taxon>
        <taxon>Hydroidolina</taxon>
        <taxon>Leptothecata</taxon>
        <taxon>Obeliida</taxon>
        <taxon>Clytiidae</taxon>
        <taxon>Clytia</taxon>
    </lineage>
</organism>
<keyword evidence="7" id="KW-0862">Zinc</keyword>
<protein>
    <recommendedName>
        <fullName evidence="3">phosphatidylinositol-3,5-bisphosphate 3-phosphatase</fullName>
        <ecNumber evidence="3">3.1.3.95</ecNumber>
    </recommendedName>
    <alternativeName>
        <fullName evidence="10">Phosphatidylinositol-3,5-bisphosphate 3-phosphatase</fullName>
    </alternativeName>
</protein>
<evidence type="ECO:0000256" key="8">
    <source>
        <dbReference type="ARBA" id="ARBA00023098"/>
    </source>
</evidence>
<dbReference type="Gene3D" id="2.30.29.30">
    <property type="entry name" value="Pleckstrin-homology domain (PH domain)/Phosphotyrosine-binding domain (PTB)"/>
    <property type="match status" value="1"/>
</dbReference>
<keyword evidence="5 13" id="KW-0863">Zinc-finger</keyword>
<evidence type="ECO:0000256" key="6">
    <source>
        <dbReference type="ARBA" id="ARBA00022801"/>
    </source>
</evidence>
<feature type="domain" description="Myotubularin phosphatase" evidence="16">
    <location>
        <begin position="458"/>
        <end position="828"/>
    </location>
</feature>
<keyword evidence="9" id="KW-0472">Membrane</keyword>
<dbReference type="EnsemblMetazoa" id="CLYHEMT019089.1">
    <property type="protein sequence ID" value="CLYHEMP019089.1"/>
    <property type="gene ID" value="CLYHEMG019089"/>
</dbReference>
<dbReference type="InterPro" id="IPR016130">
    <property type="entry name" value="Tyr_Pase_AS"/>
</dbReference>
<dbReference type="PROSITE" id="PS50004">
    <property type="entry name" value="C2"/>
    <property type="match status" value="1"/>
</dbReference>
<dbReference type="SUPFAM" id="SSF50729">
    <property type="entry name" value="PH domain-like"/>
    <property type="match status" value="1"/>
</dbReference>
<evidence type="ECO:0000259" key="15">
    <source>
        <dbReference type="PROSITE" id="PS50178"/>
    </source>
</evidence>
<evidence type="ECO:0000256" key="4">
    <source>
        <dbReference type="ARBA" id="ARBA00022723"/>
    </source>
</evidence>
<evidence type="ECO:0000259" key="14">
    <source>
        <dbReference type="PROSITE" id="PS50004"/>
    </source>
</evidence>
<comment type="similarity">
    <text evidence="2">Belongs to the protein-tyrosine phosphatase family. Non-receptor class myotubularin subfamily.</text>
</comment>
<evidence type="ECO:0000256" key="7">
    <source>
        <dbReference type="ARBA" id="ARBA00022833"/>
    </source>
</evidence>
<evidence type="ECO:0000256" key="5">
    <source>
        <dbReference type="ARBA" id="ARBA00022771"/>
    </source>
</evidence>
<dbReference type="PANTHER" id="PTHR10807:SF128">
    <property type="entry name" value="PHOSPHATIDYLINOSITOL-3,5-BISPHOSPHATE 3-PHOSPHATASE"/>
    <property type="match status" value="1"/>
</dbReference>
<dbReference type="SMART" id="SM00239">
    <property type="entry name" value="C2"/>
    <property type="match status" value="1"/>
</dbReference>
<evidence type="ECO:0000313" key="17">
    <source>
        <dbReference type="EnsemblMetazoa" id="CLYHEMP019089.1"/>
    </source>
</evidence>
<dbReference type="InterPro" id="IPR029021">
    <property type="entry name" value="Prot-tyrosine_phosphatase-like"/>
</dbReference>
<dbReference type="GO" id="GO:0052629">
    <property type="term" value="F:phosphatidylinositol-3,5-bisphosphate 3-phosphatase activity"/>
    <property type="evidence" value="ECO:0007669"/>
    <property type="project" value="UniProtKB-EC"/>
</dbReference>
<dbReference type="EC" id="3.1.3.95" evidence="3"/>
<dbReference type="SUPFAM" id="SSF49562">
    <property type="entry name" value="C2 domain (Calcium/lipid-binding domain, CaLB)"/>
    <property type="match status" value="1"/>
</dbReference>
<evidence type="ECO:0000259" key="16">
    <source>
        <dbReference type="PROSITE" id="PS51339"/>
    </source>
</evidence>
<dbReference type="Gene3D" id="3.30.40.10">
    <property type="entry name" value="Zinc/RING finger domain, C3HC4 (zinc finger)"/>
    <property type="match status" value="1"/>
</dbReference>
<feature type="binding site" evidence="12">
    <location>
        <begin position="581"/>
        <end position="584"/>
    </location>
    <ligand>
        <name>substrate</name>
    </ligand>
</feature>
<dbReference type="PROSITE" id="PS00383">
    <property type="entry name" value="TYR_PHOSPHATASE_1"/>
    <property type="match status" value="1"/>
</dbReference>
<dbReference type="AlphaFoldDB" id="A0A7M5X8X0"/>
<evidence type="ECO:0000313" key="18">
    <source>
        <dbReference type="Proteomes" id="UP000594262"/>
    </source>
</evidence>
<dbReference type="Gene3D" id="2.60.40.150">
    <property type="entry name" value="C2 domain"/>
    <property type="match status" value="1"/>
</dbReference>
<dbReference type="CDD" id="cd00030">
    <property type="entry name" value="C2"/>
    <property type="match status" value="1"/>
</dbReference>
<dbReference type="InterPro" id="IPR030564">
    <property type="entry name" value="Myotubularin"/>
</dbReference>
<dbReference type="GO" id="GO:0046856">
    <property type="term" value="P:phosphatidylinositol dephosphorylation"/>
    <property type="evidence" value="ECO:0007669"/>
    <property type="project" value="TreeGrafter"/>
</dbReference>
<dbReference type="GO" id="GO:0004438">
    <property type="term" value="F:phosphatidylinositol-3-phosphate phosphatase activity"/>
    <property type="evidence" value="ECO:0007669"/>
    <property type="project" value="TreeGrafter"/>
</dbReference>
<dbReference type="SMART" id="SM00064">
    <property type="entry name" value="FYVE"/>
    <property type="match status" value="1"/>
</dbReference>
<evidence type="ECO:0000256" key="2">
    <source>
        <dbReference type="ARBA" id="ARBA00007471"/>
    </source>
</evidence>
<dbReference type="SUPFAM" id="SSF52799">
    <property type="entry name" value="(Phosphotyrosine protein) phosphatases II"/>
    <property type="match status" value="1"/>
</dbReference>
<dbReference type="InterPro" id="IPR011011">
    <property type="entry name" value="Znf_FYVE_PHD"/>
</dbReference>
<dbReference type="InterPro" id="IPR011993">
    <property type="entry name" value="PH-like_dom_sf"/>
</dbReference>
<keyword evidence="6" id="KW-0378">Hydrolase</keyword>
<sequence length="949" mass="108975">MIKRMASALWYVPTENNMYEDYEDAVDLNVKNNEPLDSNPTWRSSRKAWLKVSILQAKELPAMDPGPNGKADPYCIVKFGNEEHITTVQQRTTEPVWNETFIFEVDNIPQTAFPFSANARNSNGKLKITQVPLCELLYYIHIDIWDKDTLNRDDYMGKVIIPVASIPMGNSRRWYSIGRTPNFPSASGKIEIALTLRSLDESEPMARWAIDDLLFTNGERCPDFQLPLVSGNDVIQYPGRSEHVEFVMDDVLVEISGHRGLGRIYLTDFRLVILCTDATSTNLAKTSDLSMYIPLNLISSVERGDEQKVIRKTEAGTAGTTDVKTLILKCEDFRTIRFTFLKSKPNWHTYLETKFHIIDEVEELEESLNEVKVIDRTVSVACKADVTLERDVQKNKQKQLVKQETFTVEANGKNKSGCISRMFHVLHKRLKFIVWNGNRLAPTLAFVRTQTSDFYLNGWDVYLPEEEFKRQQINSDWKLSTLNGDYSLSATYPKYLYVPAAAKKEDIRGSATFRAKGRIPTLTWFNRNNGTFIMRCSQPKTGATGKYSVEDEALVQAAKKISPSERLVIFDARSMLAAGGNRLKGKGTEDIVNRYQGMKLLFLDIANIHAMRDSVDKLFNVCDSVQENKWYSQLESTHWMSHLRSVLKGATLIARYLTEKNVSVLVHCSDGWDRTPQLTSIAQVLLDPFYRTREGFKILVMKDWISFGHKFNHRLGDPSATQERSPVFLQFLDCICQILMQFPNAFEFNNKYLVRIAEHLNSGWFGNFFFNTQKDLEQENIMRTATSLWAHLDAVGEDFVNPSYDSAKDEVLYPIFNLRRLYFWKEYYLRYDDVSVSSGIGDLDEFEDRNEDLAMAPTNTVIWVPDERVRECGDCKQKFTGIRRRHHCRACGQVFCNGCTRHRTRLPCLGYNTLERVCDACWLDVTKTGADEDQDDFEIITEDSVSCFP</sequence>
<dbReference type="PROSITE" id="PS50178">
    <property type="entry name" value="ZF_FYVE"/>
    <property type="match status" value="1"/>
</dbReference>
<dbReference type="GO" id="GO:0008270">
    <property type="term" value="F:zinc ion binding"/>
    <property type="evidence" value="ECO:0007669"/>
    <property type="project" value="UniProtKB-KW"/>
</dbReference>
<dbReference type="RefSeq" id="XP_066928601.1">
    <property type="nucleotide sequence ID" value="XM_067072500.1"/>
</dbReference>
<keyword evidence="4" id="KW-0479">Metal-binding</keyword>
<dbReference type="PANTHER" id="PTHR10807">
    <property type="entry name" value="MYOTUBULARIN-RELATED"/>
    <property type="match status" value="1"/>
</dbReference>
<dbReference type="InterPro" id="IPR000306">
    <property type="entry name" value="Znf_FYVE"/>
</dbReference>
<feature type="binding site" evidence="12">
    <location>
        <begin position="607"/>
        <end position="608"/>
    </location>
    <ligand>
        <name>substrate</name>
    </ligand>
</feature>